<dbReference type="InterPro" id="IPR013083">
    <property type="entry name" value="Znf_RING/FYVE/PHD"/>
</dbReference>
<dbReference type="OrthoDB" id="3801154at2759"/>
<dbReference type="Proteomes" id="UP000799764">
    <property type="component" value="Unassembled WGS sequence"/>
</dbReference>
<evidence type="ECO:0000313" key="2">
    <source>
        <dbReference type="Proteomes" id="UP000799764"/>
    </source>
</evidence>
<dbReference type="SUPFAM" id="SSF57850">
    <property type="entry name" value="RING/U-box"/>
    <property type="match status" value="1"/>
</dbReference>
<comment type="caution">
    <text evidence="1">The sequence shown here is derived from an EMBL/GenBank/DDBJ whole genome shotgun (WGS) entry which is preliminary data.</text>
</comment>
<keyword evidence="2" id="KW-1185">Reference proteome</keyword>
<evidence type="ECO:0008006" key="3">
    <source>
        <dbReference type="Google" id="ProtNLM"/>
    </source>
</evidence>
<gene>
    <name evidence="1" type="ORF">P171DRAFT_427803</name>
</gene>
<reference evidence="1" key="1">
    <citation type="journal article" date="2020" name="Stud. Mycol.">
        <title>101 Dothideomycetes genomes: a test case for predicting lifestyles and emergence of pathogens.</title>
        <authorList>
            <person name="Haridas S."/>
            <person name="Albert R."/>
            <person name="Binder M."/>
            <person name="Bloem J."/>
            <person name="Labutti K."/>
            <person name="Salamov A."/>
            <person name="Andreopoulos B."/>
            <person name="Baker S."/>
            <person name="Barry K."/>
            <person name="Bills G."/>
            <person name="Bluhm B."/>
            <person name="Cannon C."/>
            <person name="Castanera R."/>
            <person name="Culley D."/>
            <person name="Daum C."/>
            <person name="Ezra D."/>
            <person name="Gonzalez J."/>
            <person name="Henrissat B."/>
            <person name="Kuo A."/>
            <person name="Liang C."/>
            <person name="Lipzen A."/>
            <person name="Lutzoni F."/>
            <person name="Magnuson J."/>
            <person name="Mondo S."/>
            <person name="Nolan M."/>
            <person name="Ohm R."/>
            <person name="Pangilinan J."/>
            <person name="Park H.-J."/>
            <person name="Ramirez L."/>
            <person name="Alfaro M."/>
            <person name="Sun H."/>
            <person name="Tritt A."/>
            <person name="Yoshinaga Y."/>
            <person name="Zwiers L.-H."/>
            <person name="Turgeon B."/>
            <person name="Goodwin S."/>
            <person name="Spatafora J."/>
            <person name="Crous P."/>
            <person name="Grigoriev I."/>
        </authorList>
    </citation>
    <scope>NUCLEOTIDE SEQUENCE</scope>
    <source>
        <strain evidence="1">CBS 690.94</strain>
    </source>
</reference>
<dbReference type="Gene3D" id="3.30.40.10">
    <property type="entry name" value="Zinc/RING finger domain, C3HC4 (zinc finger)"/>
    <property type="match status" value="1"/>
</dbReference>
<organism evidence="1 2">
    <name type="scientific">Karstenula rhodostoma CBS 690.94</name>
    <dbReference type="NCBI Taxonomy" id="1392251"/>
    <lineage>
        <taxon>Eukaryota</taxon>
        <taxon>Fungi</taxon>
        <taxon>Dikarya</taxon>
        <taxon>Ascomycota</taxon>
        <taxon>Pezizomycotina</taxon>
        <taxon>Dothideomycetes</taxon>
        <taxon>Pleosporomycetidae</taxon>
        <taxon>Pleosporales</taxon>
        <taxon>Massarineae</taxon>
        <taxon>Didymosphaeriaceae</taxon>
        <taxon>Karstenula</taxon>
    </lineage>
</organism>
<sequence length="389" mass="43706">MAPIGQTDFLATLDKRVAQCWCMEPWTDAAHVPVQMDCCKQLAGTECIKQWVTSSAANHNKCPHCRQELFRKEGAPGSSPRQAPTAIAPLIWSEPSFPALFLRSTSARPLPIRQPAPAAVSPPRSSLGLTSMPIGGAVPILLPAAGNIGNRNEAFDLWKTTFAHPSLFERLWAHIQVKPQWPLAAETKWHYMVALLHSVIGQEIFVATRDGRIQQALALHGYLYHLERLPAQNLAHTEEHTCAILSTGPLFDCVDFMMMIVNLVHHMQPTHIMADTIATVMDNLYYGRDDHRQVSEWRSWDIIFGEAMSLCRYQDVPALRILTVLLLCNPLPVVKQAFGTNTSRYGPYDRRCLTVVDRLRNRLGLRLKDMLEELARMSDDGLLIFWGLA</sequence>
<proteinExistence type="predicted"/>
<accession>A0A9P4PSJ9</accession>
<dbReference type="EMBL" id="MU001494">
    <property type="protein sequence ID" value="KAF2449626.1"/>
    <property type="molecule type" value="Genomic_DNA"/>
</dbReference>
<protein>
    <recommendedName>
        <fullName evidence="3">RING-type domain-containing protein</fullName>
    </recommendedName>
</protein>
<name>A0A9P4PSJ9_9PLEO</name>
<evidence type="ECO:0000313" key="1">
    <source>
        <dbReference type="EMBL" id="KAF2449626.1"/>
    </source>
</evidence>
<dbReference type="AlphaFoldDB" id="A0A9P4PSJ9"/>